<sequence>MKNTSSPQDNSRAALLHDHNTYCIPEEPAALKSLVKDLKDTVHHQAELLLRLREAAEATQMERQELQEKAGDRNWTLVSELGERISQLETENQNLSCKLDQQETTGRLRKELDASGATVLSLSRQLRGLHKALAHHGAFSLETIKSSTKWLRFYTGFDGYPRLMNFLDFLLDGKEGDEGNPDNALQSALTPENQLFLVLVRLRLGLLLQDLAFRFHISESTASRYWLNWTEILEQRLRQNTNRFARFRSPAVRRYVDAFKPQRRLRLHGMSLVALDCAELFFEAQRGARGKRDAQRGPRAHYSVHGWALAAPSGFLTFGAGTSDELPTLPPFLQDGPVDLTASRRQPGGEC</sequence>
<gene>
    <name evidence="4" type="ORF">JRQ81_005890</name>
</gene>
<evidence type="ECO:0000256" key="2">
    <source>
        <dbReference type="SAM" id="MobiDB-lite"/>
    </source>
</evidence>
<evidence type="ECO:0000313" key="5">
    <source>
        <dbReference type="Proteomes" id="UP001142489"/>
    </source>
</evidence>
<name>A0A9Q0XHJ2_9SAUR</name>
<dbReference type="Proteomes" id="UP001142489">
    <property type="component" value="Unassembled WGS sequence"/>
</dbReference>
<dbReference type="EMBL" id="JAPFRF010000012">
    <property type="protein sequence ID" value="KAJ7314014.1"/>
    <property type="molecule type" value="Genomic_DNA"/>
</dbReference>
<evidence type="ECO:0000313" key="4">
    <source>
        <dbReference type="EMBL" id="KAJ7314014.1"/>
    </source>
</evidence>
<dbReference type="PANTHER" id="PTHR23080">
    <property type="entry name" value="THAP DOMAIN PROTEIN"/>
    <property type="match status" value="1"/>
</dbReference>
<keyword evidence="5" id="KW-1185">Reference proteome</keyword>
<dbReference type="InterPro" id="IPR027805">
    <property type="entry name" value="Transposase_HTH_dom"/>
</dbReference>
<evidence type="ECO:0000256" key="1">
    <source>
        <dbReference type="SAM" id="Coils"/>
    </source>
</evidence>
<comment type="caution">
    <text evidence="4">The sequence shown here is derived from an EMBL/GenBank/DDBJ whole genome shotgun (WGS) entry which is preliminary data.</text>
</comment>
<dbReference type="AlphaFoldDB" id="A0A9Q0XHJ2"/>
<evidence type="ECO:0000259" key="3">
    <source>
        <dbReference type="Pfam" id="PF13613"/>
    </source>
</evidence>
<feature type="coiled-coil region" evidence="1">
    <location>
        <begin position="49"/>
        <end position="105"/>
    </location>
</feature>
<dbReference type="OrthoDB" id="7312725at2759"/>
<organism evidence="4 5">
    <name type="scientific">Phrynocephalus forsythii</name>
    <dbReference type="NCBI Taxonomy" id="171643"/>
    <lineage>
        <taxon>Eukaryota</taxon>
        <taxon>Metazoa</taxon>
        <taxon>Chordata</taxon>
        <taxon>Craniata</taxon>
        <taxon>Vertebrata</taxon>
        <taxon>Euteleostomi</taxon>
        <taxon>Lepidosauria</taxon>
        <taxon>Squamata</taxon>
        <taxon>Bifurcata</taxon>
        <taxon>Unidentata</taxon>
        <taxon>Episquamata</taxon>
        <taxon>Toxicofera</taxon>
        <taxon>Iguania</taxon>
        <taxon>Acrodonta</taxon>
        <taxon>Agamidae</taxon>
        <taxon>Agaminae</taxon>
        <taxon>Phrynocephalus</taxon>
    </lineage>
</organism>
<protein>
    <recommendedName>
        <fullName evidence="3">Transposase Helix-turn-helix domain-containing protein</fullName>
    </recommendedName>
</protein>
<dbReference type="PANTHER" id="PTHR23080:SF141">
    <property type="entry name" value="TRANSPOSASE HELIX-TURN-HELIX DOMAIN-CONTAINING PROTEIN"/>
    <property type="match status" value="1"/>
</dbReference>
<dbReference type="Pfam" id="PF13613">
    <property type="entry name" value="HTH_Tnp_4"/>
    <property type="match status" value="1"/>
</dbReference>
<proteinExistence type="predicted"/>
<feature type="domain" description="Transposase Helix-turn-helix" evidence="3">
    <location>
        <begin position="188"/>
        <end position="238"/>
    </location>
</feature>
<reference evidence="4" key="1">
    <citation type="journal article" date="2023" name="DNA Res.">
        <title>Chromosome-level genome assembly of Phrynocephalus forsythii using third-generation DNA sequencing and Hi-C analysis.</title>
        <authorList>
            <person name="Qi Y."/>
            <person name="Zhao W."/>
            <person name="Zhao Y."/>
            <person name="Niu C."/>
            <person name="Cao S."/>
            <person name="Zhang Y."/>
        </authorList>
    </citation>
    <scope>NUCLEOTIDE SEQUENCE</scope>
    <source>
        <tissue evidence="4">Muscle</tissue>
    </source>
</reference>
<keyword evidence="1" id="KW-0175">Coiled coil</keyword>
<accession>A0A9Q0XHJ2</accession>
<feature type="region of interest" description="Disordered" evidence="2">
    <location>
        <begin position="329"/>
        <end position="351"/>
    </location>
</feature>